<dbReference type="SUPFAM" id="SSF51735">
    <property type="entry name" value="NAD(P)-binding Rossmann-fold domains"/>
    <property type="match status" value="1"/>
</dbReference>
<dbReference type="Pfam" id="PF00583">
    <property type="entry name" value="Acetyltransf_1"/>
    <property type="match status" value="1"/>
</dbReference>
<dbReference type="RefSeq" id="WP_025387217.1">
    <property type="nucleotide sequence ID" value="NZ_CP004350.1"/>
</dbReference>
<dbReference type="EMBL" id="CP004350">
    <property type="protein sequence ID" value="AHI19417.1"/>
    <property type="molecule type" value="Genomic_DNA"/>
</dbReference>
<dbReference type="InterPro" id="IPR032875">
    <property type="entry name" value="Succ_CoA_lig_flav_dom"/>
</dbReference>
<dbReference type="Gene3D" id="3.40.630.30">
    <property type="match status" value="1"/>
</dbReference>
<sequence length="884" mass="96349">MTPTHGQSRKDWEADVILNDGGIASLRPIRTTDTEELRRFYSRVSDHSKYLRFFAAHPVLTDDDINLWVNTDGYEKVTLVMLERDNIIAVAGYELVDSFLPARVGDVSFLVQDSHHSRGCGNILLEHLAEIGREGGMERFYAEMLMTNRQMAQVFIRAGYSASPELEDGFLTVDFTIEPNTKSREVMERREMRAEANSIARILNPTSVAVVGSIDGVGSVIPSLVQGNYQGKLHILTTNSSEDFAVESLERLGEDIDLLLIEHAPGNLAAIMAAAAQRNAKSIIVVASSYNPNLSASDSRELVLTARDFGLRALGPAALGVINTDAAVRLNATPAPMPPAGSVGIFTQSAGVGTLVLSRAIERGLGISSFIAAGSFADLTGNDVIQYWGADDNTSICLLSLDSIGNPRKFFRVLRRLALEKHVVVFIPSRALKSARYYADDAPYELEDVDPRALDETIRNTGSMVVTRRETMYDIAHLLALQPLPQGNRVALISNSEGLTTQMEQAATRFGLDPRPVTVYKSPIENIADQAKQSIANPEIDAVLVVVVEVGSGHMLNRVSKELDELAAATQDTPLMGSFVGFRQPDFSPESLPIFDTYADALETLQIILSNENKRSDARPHPNDELVEGNYAKALHTVEEILRQSPDGRWATDAECAAILAAYDINVVPWFAVNTVEEAIMASKDLGWDVVLKSLSPMARGRSEWPAVIRHIRDEHSMKEAWNTLREMAVELALIEDSSTDISVLKPVVQANATTGASLTIRGVESTVVGPIVSAGISGITNDLLKDMAWRVPPIRRTDASLMLNSLAASPLLTGYRGAKASQMSTVEDLIMRLARLKDDISSIVEVELTPVIAGVTSTQVVGAKMRIAPLNARRDPLARAFSK</sequence>
<dbReference type="InterPro" id="IPR016102">
    <property type="entry name" value="Succinyl-CoA_synth-like"/>
</dbReference>
<feature type="domain" description="N-acetyltransferase" evidence="1">
    <location>
        <begin position="24"/>
        <end position="182"/>
    </location>
</feature>
<dbReference type="Proteomes" id="UP000019226">
    <property type="component" value="Chromosome"/>
</dbReference>
<dbReference type="InterPro" id="IPR013815">
    <property type="entry name" value="ATP_grasp_subdomain_1"/>
</dbReference>
<name>A0ABM5PN62_9CORY</name>
<accession>A0ABM5PN62</accession>
<dbReference type="Pfam" id="PF13549">
    <property type="entry name" value="ATP-grasp_5"/>
    <property type="match status" value="1"/>
</dbReference>
<dbReference type="PANTHER" id="PTHR42793">
    <property type="entry name" value="COA BINDING DOMAIN CONTAINING PROTEIN"/>
    <property type="match status" value="1"/>
</dbReference>
<evidence type="ECO:0000313" key="3">
    <source>
        <dbReference type="Proteomes" id="UP000019226"/>
    </source>
</evidence>
<dbReference type="SUPFAM" id="SSF56059">
    <property type="entry name" value="Glutathione synthetase ATP-binding domain-like"/>
    <property type="match status" value="1"/>
</dbReference>
<dbReference type="InterPro" id="IPR016181">
    <property type="entry name" value="Acyl_CoA_acyltransferase"/>
</dbReference>
<dbReference type="Gene3D" id="3.40.50.261">
    <property type="entry name" value="Succinyl-CoA synthetase domains"/>
    <property type="match status" value="1"/>
</dbReference>
<dbReference type="SUPFAM" id="SSF52210">
    <property type="entry name" value="Succinyl-CoA synthetase domains"/>
    <property type="match status" value="2"/>
</dbReference>
<gene>
    <name evidence="2" type="ORF">CCASEI_04195</name>
</gene>
<dbReference type="InterPro" id="IPR000182">
    <property type="entry name" value="GNAT_dom"/>
</dbReference>
<dbReference type="Gene3D" id="3.30.1490.20">
    <property type="entry name" value="ATP-grasp fold, A domain"/>
    <property type="match status" value="1"/>
</dbReference>
<dbReference type="PANTHER" id="PTHR42793:SF1">
    <property type="entry name" value="PEPTIDYL-LYSINE N-ACETYLTRANSFERASE PATZ"/>
    <property type="match status" value="1"/>
</dbReference>
<dbReference type="PROSITE" id="PS51186">
    <property type="entry name" value="GNAT"/>
    <property type="match status" value="1"/>
</dbReference>
<dbReference type="GeneID" id="82877010"/>
<dbReference type="Gene3D" id="3.40.50.720">
    <property type="entry name" value="NAD(P)-binding Rossmann-like Domain"/>
    <property type="match status" value="1"/>
</dbReference>
<dbReference type="Gene3D" id="3.30.470.20">
    <property type="entry name" value="ATP-grasp fold, B domain"/>
    <property type="match status" value="1"/>
</dbReference>
<protein>
    <recommendedName>
        <fullName evidence="1">N-acetyltransferase domain-containing protein</fullName>
    </recommendedName>
</protein>
<dbReference type="Pfam" id="PF13607">
    <property type="entry name" value="Succ_CoA_lig"/>
    <property type="match status" value="1"/>
</dbReference>
<evidence type="ECO:0000313" key="2">
    <source>
        <dbReference type="EMBL" id="AHI19417.1"/>
    </source>
</evidence>
<dbReference type="InterPro" id="IPR036291">
    <property type="entry name" value="NAD(P)-bd_dom_sf"/>
</dbReference>
<keyword evidence="3" id="KW-1185">Reference proteome</keyword>
<evidence type="ECO:0000259" key="1">
    <source>
        <dbReference type="PROSITE" id="PS51186"/>
    </source>
</evidence>
<proteinExistence type="predicted"/>
<reference evidence="3" key="1">
    <citation type="submission" date="2013-02" db="EMBL/GenBank/DDBJ databases">
        <title>The complete genome sequence of Corynebacterium casei LMG S-19264 (=DSM 44701).</title>
        <authorList>
            <person name="Ruckert C."/>
            <person name="Albersmeier A."/>
            <person name="Kalinowski J."/>
        </authorList>
    </citation>
    <scope>NUCLEOTIDE SEQUENCE [LARGE SCALE GENOMIC DNA]</scope>
    <source>
        <strain evidence="3">LMG S-19264</strain>
    </source>
</reference>
<organism evidence="2 3">
    <name type="scientific">Corynebacterium casei LMG S-19264</name>
    <dbReference type="NCBI Taxonomy" id="1285583"/>
    <lineage>
        <taxon>Bacteria</taxon>
        <taxon>Bacillati</taxon>
        <taxon>Actinomycetota</taxon>
        <taxon>Actinomycetes</taxon>
        <taxon>Mycobacteriales</taxon>
        <taxon>Corynebacteriaceae</taxon>
        <taxon>Corynebacterium</taxon>
    </lineage>
</organism>
<dbReference type="SUPFAM" id="SSF55729">
    <property type="entry name" value="Acyl-CoA N-acyltransferases (Nat)"/>
    <property type="match status" value="1"/>
</dbReference>